<feature type="compositionally biased region" description="Basic residues" evidence="4">
    <location>
        <begin position="676"/>
        <end position="686"/>
    </location>
</feature>
<proteinExistence type="predicted"/>
<gene>
    <name evidence="6" type="ORF">LNINA_LOCUS9059</name>
</gene>
<dbReference type="GO" id="GO:0006383">
    <property type="term" value="P:transcription by RNA polymerase III"/>
    <property type="evidence" value="ECO:0007669"/>
    <property type="project" value="TreeGrafter"/>
</dbReference>
<feature type="domain" description="C2H2-type" evidence="5">
    <location>
        <begin position="725"/>
        <end position="747"/>
    </location>
</feature>
<dbReference type="PANTHER" id="PTHR15052">
    <property type="entry name" value="RNA POLYMERASE III TRANSCRIPTION INITIATION FACTOR COMPLEX SUBUNIT"/>
    <property type="match status" value="1"/>
</dbReference>
<name>A0AAV1JNK8_9NEOP</name>
<dbReference type="InterPro" id="IPR052416">
    <property type="entry name" value="GTF3C_component"/>
</dbReference>
<organism evidence="6 7">
    <name type="scientific">Leptosia nina</name>
    <dbReference type="NCBI Taxonomy" id="320188"/>
    <lineage>
        <taxon>Eukaryota</taxon>
        <taxon>Metazoa</taxon>
        <taxon>Ecdysozoa</taxon>
        <taxon>Arthropoda</taxon>
        <taxon>Hexapoda</taxon>
        <taxon>Insecta</taxon>
        <taxon>Pterygota</taxon>
        <taxon>Neoptera</taxon>
        <taxon>Endopterygota</taxon>
        <taxon>Lepidoptera</taxon>
        <taxon>Glossata</taxon>
        <taxon>Ditrysia</taxon>
        <taxon>Papilionoidea</taxon>
        <taxon>Pieridae</taxon>
        <taxon>Pierinae</taxon>
        <taxon>Leptosia</taxon>
    </lineage>
</organism>
<dbReference type="SUPFAM" id="SSF50978">
    <property type="entry name" value="WD40 repeat-like"/>
    <property type="match status" value="1"/>
</dbReference>
<sequence>MKKHKTKSDKLSNNESPNVLVLPPKLLEKLGISLGNIDSAKVDVKPKEHADVRKNVKDSCINSKNINDLSESDLNGEPSFDFESSSPTFVSSSPQNNLSLDETSIMKTANLMKKSVFLSPTFSYSRSHLEPNSSEDVISSCNIPDINVKNLEPTHIGDGECSKIESIVDTHKFDTDTEKEQLDCCNQDMVNVNKNASKKLKINVISEEIIAPTECRPIRHSPKGSTLIPVSIDSVIIKAKSIVVSNNQDSEEESRHIDSCSDHSNMINDNTLICQDIHVENEVPKGHEDNILSTDSIKQTAAHIVKEVLETSEVEINTEVCNVEMSHDNLQNELNTYKENNTDKQGKNNVLMEIENKNKEKMVLANEMATVTESNIGIKPKYLENVQTSTPVDIQQIVSSNNDLIDPKVNKSGNDNEVPKVTQMNEVISSNTDTVCRVNRRAVQPKSCIQGVEKPGGETNILLQLKIEDNKRTYSRRVSNVKLSTTSRDIPKENLANIDYNITENNDLYDSDQLSKFCICSDYGYLKNYDEDCSQHIHFFNQRALGCSLDTVFSIFYDHSNFDYKEICTEEISSNISDSQSENNPHICFNDIMLEDNIDATDGNCNEITNVCKVGNENNGEGIVKEMVPNSGISLSSPMEEPKPDDCQKSFCKTNTANATDCEMVKKTDVQPEKRQHQHSIQKRKRLSSDESPLINLKRSRTQTTEPDSNQTTTFKQEPIQPHETVCGICDESIDDSVWFEHISTKHSYLAWKKGDIPLDFSSDSVVKEHLTKMLNMFGVLVCGRCGLAQKNIRKYLYHVNACDAEPGSVVLFLPNSELGAVSKCSVCKEEVTDWFGHIGKMHNYLAWKDGETPVDLSNKLAVCQYLGVISEQNRGLVCSKCGCRRKYVKAYLHHILHCDGEQNMSMETSINNSMTSVKCGVCNVEVTEDMWIDHIQSKHNYMAWRHGETPLDVNDKEAVHTHLYNISKQINGLVCSKCGCRRKYVKAFLHHIDHCDDDEQNTSVETSIRETSIPNSIPPVICGVCNVEVIEDMWMDHVQREHNYLAWVHGETPLDLNDTEAVHNHLYNISKRINGLICPKCGCMRKYVKLYLKHISQCTGDVGNSSIEMTPNTRRHHRRHSVTALEDTPNKTVDIPVALIKCGVCEAEIEDSEWITHIQQEHDYLAWKQGDTPLDIKNKEALYTHLYNISKQNNGLICSKCGICRIYVKSYLHHIKSCKENYAADFTNDSIANSTTASVDLSMDSEIVNTPVKCGVCKKTIENRSWIDHIAADHNYLAWTEDDKPLDLNDEEALRLHLYDIIQKHGPLTCNICGLCRKYAKSFLSHIASCSAEQSTTEQEDVDIKCGVCNAELKSSGWENHIMRVHKYVAWIEGQTPIDATNEEAVHDHLYALSKKFNGLRCSRCGVIKKYVKSYNAHVESCNAELQNYCEGDGVSDLYECALCHEKGPMNDFKNHAMDQHYNVAWMVGTVPIDVKNITSIERFLKDYKKKYKKLECKNCGLIRASLAGFFAHVIQCGHSEEETEIYKSLCEICNNKYVGVYKYSHMITHRVQEESKLKKLKAEEPTEVKEEDRSSVRKAAKKAQKVIKKFTTEMPNDGLKSDDEGEYSPVDGSSSSSDSEIHAEIEPSSDNASPESEPNVSDDEEKTSKPKKSAETIFMTTNLKRIPFSVRDPASYIANSFRDFSRTHFTTSTLFPHWLTCDYALVPDNELVKYMPPLKESCRVEFASNPSTTYNLFEARLDFGTSLFVGACIQSVGWVPCRSDEEEQARAYLVVNCHNGIDSPRVQSSQVLQHPGLIQIWDFQNMNVLPSFAFGLAHDYGTVWGMDWCPSGACELLSDETEGFTRMGLLAVACSNGSAYIFSVPHPDSIIKDDVKIFRLKPVAELKMFRDDDRNCQATAISWSPQKDHSCILVGYANGMMAAFDLNGDSPLLTDVKEGVKIYYPFFDERPHTACITDVKIFSSGSKVTSNWSGAVSASSACGASASLGGTGWQRAGETHLQLTAEKLLPIPHWPAPILAGNSDIITQAINEIDWWGAGRRIGSMSTACGCLVCSRVAAFFPPLLKTMFVNPVFHDRRDIKVKARIDIISLEKSKNEQETSKASSEPSNYEDAIKRYGVKFSHSSSLKKNDLSLQMNKPKPRNVERYPLADVTSMSFCSLPKYHRKLAIAIHSGMIFVINA</sequence>
<feature type="domain" description="C2H2-type" evidence="5">
    <location>
        <begin position="918"/>
        <end position="940"/>
    </location>
</feature>
<evidence type="ECO:0000256" key="3">
    <source>
        <dbReference type="ARBA" id="ARBA00023242"/>
    </source>
</evidence>
<evidence type="ECO:0000256" key="1">
    <source>
        <dbReference type="ARBA" id="ARBA00004123"/>
    </source>
</evidence>
<dbReference type="Gene3D" id="2.130.10.10">
    <property type="entry name" value="YVTN repeat-like/Quinoprotein amine dehydrogenase"/>
    <property type="match status" value="1"/>
</dbReference>
<feature type="region of interest" description="Disordered" evidence="4">
    <location>
        <begin position="667"/>
        <end position="716"/>
    </location>
</feature>
<feature type="compositionally biased region" description="Polar residues" evidence="4">
    <location>
        <begin position="1630"/>
        <end position="1641"/>
    </location>
</feature>
<feature type="compositionally biased region" description="Low complexity" evidence="4">
    <location>
        <begin position="84"/>
        <end position="93"/>
    </location>
</feature>
<dbReference type="Proteomes" id="UP001497472">
    <property type="component" value="Unassembled WGS sequence"/>
</dbReference>
<feature type="domain" description="C2H2-type" evidence="5">
    <location>
        <begin position="1496"/>
        <end position="1520"/>
    </location>
</feature>
<reference evidence="6 7" key="1">
    <citation type="submission" date="2023-11" db="EMBL/GenBank/DDBJ databases">
        <authorList>
            <person name="Okamura Y."/>
        </authorList>
    </citation>
    <scope>NUCLEOTIDE SEQUENCE [LARGE SCALE GENOMIC DNA]</scope>
</reference>
<dbReference type="InterPro" id="IPR013087">
    <property type="entry name" value="Znf_C2H2_type"/>
</dbReference>
<keyword evidence="2" id="KW-0804">Transcription</keyword>
<evidence type="ECO:0000256" key="4">
    <source>
        <dbReference type="SAM" id="MobiDB-lite"/>
    </source>
</evidence>
<evidence type="ECO:0000313" key="7">
    <source>
        <dbReference type="Proteomes" id="UP001497472"/>
    </source>
</evidence>
<dbReference type="EMBL" id="CAVLEF010000040">
    <property type="protein sequence ID" value="CAK1549786.1"/>
    <property type="molecule type" value="Genomic_DNA"/>
</dbReference>
<dbReference type="GO" id="GO:0000127">
    <property type="term" value="C:transcription factor TFIIIC complex"/>
    <property type="evidence" value="ECO:0007669"/>
    <property type="project" value="TreeGrafter"/>
</dbReference>
<keyword evidence="7" id="KW-1185">Reference proteome</keyword>
<feature type="compositionally biased region" description="Basic and acidic residues" evidence="4">
    <location>
        <begin position="1562"/>
        <end position="1577"/>
    </location>
</feature>
<accession>A0AAV1JNK8</accession>
<feature type="region of interest" description="Disordered" evidence="4">
    <location>
        <begin position="67"/>
        <end position="96"/>
    </location>
</feature>
<feature type="domain" description="C2H2-type" evidence="5">
    <location>
        <begin position="1253"/>
        <end position="1275"/>
    </location>
</feature>
<feature type="domain" description="C2H2-type" evidence="5">
    <location>
        <begin position="1141"/>
        <end position="1163"/>
    </location>
</feature>
<dbReference type="InterPro" id="IPR036322">
    <property type="entry name" value="WD40_repeat_dom_sf"/>
</dbReference>
<dbReference type="GO" id="GO:0005634">
    <property type="term" value="C:nucleus"/>
    <property type="evidence" value="ECO:0007669"/>
    <property type="project" value="UniProtKB-SubCell"/>
</dbReference>
<dbReference type="PANTHER" id="PTHR15052:SF2">
    <property type="entry name" value="GENERAL TRANSCRIPTION FACTOR 3C POLYPEPTIDE 2"/>
    <property type="match status" value="1"/>
</dbReference>
<evidence type="ECO:0000259" key="5">
    <source>
        <dbReference type="SMART" id="SM00355"/>
    </source>
</evidence>
<comment type="subcellular location">
    <subcellularLocation>
        <location evidence="1">Nucleus</location>
    </subcellularLocation>
</comment>
<protein>
    <recommendedName>
        <fullName evidence="5">C2H2-type domain-containing protein</fullName>
    </recommendedName>
</protein>
<feature type="domain" description="C2H2-type" evidence="5">
    <location>
        <begin position="1345"/>
        <end position="1367"/>
    </location>
</feature>
<feature type="domain" description="C2H2-type" evidence="5">
    <location>
        <begin position="1530"/>
        <end position="1551"/>
    </location>
</feature>
<feature type="region of interest" description="Disordered" evidence="4">
    <location>
        <begin position="1562"/>
        <end position="1581"/>
    </location>
</feature>
<feature type="compositionally biased region" description="Polar residues" evidence="4">
    <location>
        <begin position="702"/>
        <end position="716"/>
    </location>
</feature>
<evidence type="ECO:0000256" key="2">
    <source>
        <dbReference type="ARBA" id="ARBA00023163"/>
    </source>
</evidence>
<keyword evidence="3" id="KW-0539">Nucleus</keyword>
<evidence type="ECO:0000313" key="6">
    <source>
        <dbReference type="EMBL" id="CAK1549786.1"/>
    </source>
</evidence>
<dbReference type="InterPro" id="IPR015943">
    <property type="entry name" value="WD40/YVTN_repeat-like_dom_sf"/>
</dbReference>
<comment type="caution">
    <text evidence="6">The sequence shown here is derived from an EMBL/GenBank/DDBJ whole genome shotgun (WGS) entry which is preliminary data.</text>
</comment>
<dbReference type="SMART" id="SM00355">
    <property type="entry name" value="ZnF_C2H2"/>
    <property type="match status" value="8"/>
</dbReference>
<feature type="domain" description="C2H2-type" evidence="5">
    <location>
        <begin position="1440"/>
        <end position="1462"/>
    </location>
</feature>
<feature type="region of interest" description="Disordered" evidence="4">
    <location>
        <begin position="1593"/>
        <end position="1656"/>
    </location>
</feature>